<dbReference type="Proteomes" id="UP000586119">
    <property type="component" value="Unassembled WGS sequence"/>
</dbReference>
<feature type="domain" description="RNase H type-1" evidence="13">
    <location>
        <begin position="24"/>
        <end position="165"/>
    </location>
</feature>
<evidence type="ECO:0000256" key="11">
    <source>
        <dbReference type="HAMAP-Rule" id="MF_00042"/>
    </source>
</evidence>
<gene>
    <name evidence="11 14" type="primary">rnhA</name>
    <name evidence="14" type="ORF">HZS81_08700</name>
</gene>
<comment type="similarity">
    <text evidence="3 11">Belongs to the RNase H family.</text>
</comment>
<organism evidence="14 15">
    <name type="scientific">Vreelandella salicampi</name>
    <dbReference type="NCBI Taxonomy" id="1449798"/>
    <lineage>
        <taxon>Bacteria</taxon>
        <taxon>Pseudomonadati</taxon>
        <taxon>Pseudomonadota</taxon>
        <taxon>Gammaproteobacteria</taxon>
        <taxon>Oceanospirillales</taxon>
        <taxon>Halomonadaceae</taxon>
        <taxon>Vreelandella</taxon>
    </lineage>
</organism>
<comment type="subunit">
    <text evidence="4 11">Monomer.</text>
</comment>
<dbReference type="PANTHER" id="PTHR10642">
    <property type="entry name" value="RIBONUCLEASE H1"/>
    <property type="match status" value="1"/>
</dbReference>
<evidence type="ECO:0000256" key="4">
    <source>
        <dbReference type="ARBA" id="ARBA00011245"/>
    </source>
</evidence>
<feature type="binding site" evidence="11">
    <location>
        <position position="71"/>
    </location>
    <ligand>
        <name>Mg(2+)</name>
        <dbReference type="ChEBI" id="CHEBI:18420"/>
        <label>1</label>
    </ligand>
</feature>
<keyword evidence="7 11" id="KW-0479">Metal-binding</keyword>
<evidence type="ECO:0000256" key="6">
    <source>
        <dbReference type="ARBA" id="ARBA00022722"/>
    </source>
</evidence>
<evidence type="ECO:0000256" key="1">
    <source>
        <dbReference type="ARBA" id="ARBA00000077"/>
    </source>
</evidence>
<dbReference type="GO" id="GO:0004523">
    <property type="term" value="F:RNA-DNA hybrid ribonuclease activity"/>
    <property type="evidence" value="ECO:0007669"/>
    <property type="project" value="UniProtKB-UniRule"/>
</dbReference>
<evidence type="ECO:0000259" key="13">
    <source>
        <dbReference type="PROSITE" id="PS50879"/>
    </source>
</evidence>
<comment type="caution">
    <text evidence="14">The sequence shown here is derived from an EMBL/GenBank/DDBJ whole genome shotgun (WGS) entry which is preliminary data.</text>
</comment>
<keyword evidence="10 11" id="KW-0460">Magnesium</keyword>
<dbReference type="AlphaFoldDB" id="A0A7Z0LKV7"/>
<dbReference type="InterPro" id="IPR050092">
    <property type="entry name" value="RNase_H"/>
</dbReference>
<dbReference type="Pfam" id="PF00075">
    <property type="entry name" value="RNase_H"/>
    <property type="match status" value="1"/>
</dbReference>
<feature type="binding site" evidence="11">
    <location>
        <position position="33"/>
    </location>
    <ligand>
        <name>Mg(2+)</name>
        <dbReference type="ChEBI" id="CHEBI:18420"/>
        <label>1</label>
    </ligand>
</feature>
<dbReference type="CDD" id="cd09278">
    <property type="entry name" value="RNase_HI_prokaryote_like"/>
    <property type="match status" value="1"/>
</dbReference>
<evidence type="ECO:0000256" key="12">
    <source>
        <dbReference type="SAM" id="MobiDB-lite"/>
    </source>
</evidence>
<dbReference type="HAMAP" id="MF_00042">
    <property type="entry name" value="RNase_H"/>
    <property type="match status" value="1"/>
</dbReference>
<protein>
    <recommendedName>
        <fullName evidence="5 11">Ribonuclease H</fullName>
        <shortName evidence="11">RNase H</shortName>
        <ecNumber evidence="5 11">3.1.26.4</ecNumber>
    </recommendedName>
</protein>
<dbReference type="InterPro" id="IPR022892">
    <property type="entry name" value="RNaseHI"/>
</dbReference>
<dbReference type="InterPro" id="IPR002156">
    <property type="entry name" value="RNaseH_domain"/>
</dbReference>
<evidence type="ECO:0000256" key="8">
    <source>
        <dbReference type="ARBA" id="ARBA00022759"/>
    </source>
</evidence>
<comment type="cofactor">
    <cofactor evidence="11">
        <name>Mg(2+)</name>
        <dbReference type="ChEBI" id="CHEBI:18420"/>
    </cofactor>
    <text evidence="11">Binds 1 Mg(2+) ion per subunit. May bind a second metal ion at a regulatory site, or after substrate binding.</text>
</comment>
<feature type="binding site" evidence="11">
    <location>
        <position position="157"/>
    </location>
    <ligand>
        <name>Mg(2+)</name>
        <dbReference type="ChEBI" id="CHEBI:18420"/>
        <label>2</label>
    </ligand>
</feature>
<dbReference type="GO" id="GO:0003676">
    <property type="term" value="F:nucleic acid binding"/>
    <property type="evidence" value="ECO:0007669"/>
    <property type="project" value="InterPro"/>
</dbReference>
<dbReference type="EMBL" id="JACCDF010000006">
    <property type="protein sequence ID" value="NYS60837.1"/>
    <property type="molecule type" value="Genomic_DNA"/>
</dbReference>
<dbReference type="GO" id="GO:0005737">
    <property type="term" value="C:cytoplasm"/>
    <property type="evidence" value="ECO:0007669"/>
    <property type="project" value="UniProtKB-SubCell"/>
</dbReference>
<dbReference type="FunFam" id="3.30.420.10:FF:000089">
    <property type="entry name" value="Ribonuclease H"/>
    <property type="match status" value="1"/>
</dbReference>
<dbReference type="GO" id="GO:0043137">
    <property type="term" value="P:DNA replication, removal of RNA primer"/>
    <property type="evidence" value="ECO:0007669"/>
    <property type="project" value="TreeGrafter"/>
</dbReference>
<evidence type="ECO:0000313" key="15">
    <source>
        <dbReference type="Proteomes" id="UP000586119"/>
    </source>
</evidence>
<comment type="subcellular location">
    <subcellularLocation>
        <location evidence="11">Cytoplasm</location>
    </subcellularLocation>
</comment>
<keyword evidence="9 11" id="KW-0378">Hydrolase</keyword>
<evidence type="ECO:0000256" key="2">
    <source>
        <dbReference type="ARBA" id="ARBA00004065"/>
    </source>
</evidence>
<evidence type="ECO:0000256" key="3">
    <source>
        <dbReference type="ARBA" id="ARBA00005300"/>
    </source>
</evidence>
<proteinExistence type="inferred from homology"/>
<evidence type="ECO:0000256" key="5">
    <source>
        <dbReference type="ARBA" id="ARBA00012180"/>
    </source>
</evidence>
<feature type="binding site" evidence="11">
    <location>
        <position position="93"/>
    </location>
    <ligand>
        <name>Mg(2+)</name>
        <dbReference type="ChEBI" id="CHEBI:18420"/>
        <label>1</label>
    </ligand>
</feature>
<comment type="function">
    <text evidence="2 11">Endonuclease that specifically degrades the RNA of RNA-DNA hybrids.</text>
</comment>
<evidence type="ECO:0000313" key="14">
    <source>
        <dbReference type="EMBL" id="NYS60837.1"/>
    </source>
</evidence>
<dbReference type="InterPro" id="IPR036397">
    <property type="entry name" value="RNaseH_sf"/>
</dbReference>
<reference evidence="14 15" key="1">
    <citation type="journal article" date="2015" name="Int. J. Syst. Evol. Microbiol.">
        <title>Halomonas salicampi sp. nov., a halotolerant and alkalitolerant bacterium isolated from a saltern soil.</title>
        <authorList>
            <person name="Lee J.C."/>
            <person name="Kim Y.S."/>
            <person name="Yun B.S."/>
            <person name="Whang K.S."/>
        </authorList>
    </citation>
    <scope>NUCLEOTIDE SEQUENCE [LARGE SCALE GENOMIC DNA]</scope>
    <source>
        <strain evidence="14 15">BH103</strain>
    </source>
</reference>
<sequence length="172" mass="19334">MLGSPDVGRSQRGIQALSNESKPRRPQVTVYTDGACRGNPGPGGWGVVLQSGEHEKTLYGYEALTTNNRMELMAAISALRALNQACDVALWTDSQYVRQGITQWIHNWLKRGWKTAAKQPVKNAELWQMLHEETQRHYVEWHWVKGHSGHPGNEKADALANAAIDEHVERRA</sequence>
<dbReference type="PANTHER" id="PTHR10642:SF26">
    <property type="entry name" value="RIBONUCLEASE H1"/>
    <property type="match status" value="1"/>
</dbReference>
<keyword evidence="11" id="KW-0963">Cytoplasm</keyword>
<dbReference type="Gene3D" id="3.30.420.10">
    <property type="entry name" value="Ribonuclease H-like superfamily/Ribonuclease H"/>
    <property type="match status" value="1"/>
</dbReference>
<comment type="catalytic activity">
    <reaction evidence="1 11">
        <text>Endonucleolytic cleavage to 5'-phosphomonoester.</text>
        <dbReference type="EC" id="3.1.26.4"/>
    </reaction>
</comment>
<dbReference type="SUPFAM" id="SSF53098">
    <property type="entry name" value="Ribonuclease H-like"/>
    <property type="match status" value="1"/>
</dbReference>
<dbReference type="PROSITE" id="PS50879">
    <property type="entry name" value="RNASE_H_1"/>
    <property type="match status" value="1"/>
</dbReference>
<dbReference type="NCBIfam" id="NF001236">
    <property type="entry name" value="PRK00203.1"/>
    <property type="match status" value="1"/>
</dbReference>
<keyword evidence="6 11" id="KW-0540">Nuclease</keyword>
<dbReference type="EC" id="3.1.26.4" evidence="5 11"/>
<evidence type="ECO:0000256" key="10">
    <source>
        <dbReference type="ARBA" id="ARBA00022842"/>
    </source>
</evidence>
<feature type="region of interest" description="Disordered" evidence="12">
    <location>
        <begin position="1"/>
        <end position="27"/>
    </location>
</feature>
<dbReference type="InterPro" id="IPR012337">
    <property type="entry name" value="RNaseH-like_sf"/>
</dbReference>
<evidence type="ECO:0000256" key="9">
    <source>
        <dbReference type="ARBA" id="ARBA00022801"/>
    </source>
</evidence>
<accession>A0A7Z0LKV7</accession>
<dbReference type="GO" id="GO:0000287">
    <property type="term" value="F:magnesium ion binding"/>
    <property type="evidence" value="ECO:0007669"/>
    <property type="project" value="UniProtKB-UniRule"/>
</dbReference>
<keyword evidence="8 11" id="KW-0255">Endonuclease</keyword>
<name>A0A7Z0LKV7_9GAMM</name>
<evidence type="ECO:0000256" key="7">
    <source>
        <dbReference type="ARBA" id="ARBA00022723"/>
    </source>
</evidence>
<feature type="binding site" evidence="11">
    <location>
        <position position="33"/>
    </location>
    <ligand>
        <name>Mg(2+)</name>
        <dbReference type="ChEBI" id="CHEBI:18420"/>
        <label>2</label>
    </ligand>
</feature>
<keyword evidence="15" id="KW-1185">Reference proteome</keyword>